<dbReference type="Pfam" id="PF00440">
    <property type="entry name" value="TetR_N"/>
    <property type="match status" value="1"/>
</dbReference>
<dbReference type="InterPro" id="IPR050624">
    <property type="entry name" value="HTH-type_Tx_Regulator"/>
</dbReference>
<dbReference type="SUPFAM" id="SSF46689">
    <property type="entry name" value="Homeodomain-like"/>
    <property type="match status" value="1"/>
</dbReference>
<dbReference type="InterPro" id="IPR009057">
    <property type="entry name" value="Homeodomain-like_sf"/>
</dbReference>
<dbReference type="RefSeq" id="WP_066401350.1">
    <property type="nucleotide sequence ID" value="NZ_CP011390.1"/>
</dbReference>
<feature type="domain" description="HTH tetR-type" evidence="5">
    <location>
        <begin position="12"/>
        <end position="72"/>
    </location>
</feature>
<dbReference type="GO" id="GO:0003677">
    <property type="term" value="F:DNA binding"/>
    <property type="evidence" value="ECO:0007669"/>
    <property type="project" value="UniProtKB-UniRule"/>
</dbReference>
<keyword evidence="1" id="KW-0805">Transcription regulation</keyword>
<dbReference type="Gene3D" id="1.10.357.10">
    <property type="entry name" value="Tetracycline Repressor, domain 2"/>
    <property type="match status" value="1"/>
</dbReference>
<feature type="DNA-binding region" description="H-T-H motif" evidence="4">
    <location>
        <begin position="35"/>
        <end position="54"/>
    </location>
</feature>
<evidence type="ECO:0000256" key="4">
    <source>
        <dbReference type="PROSITE-ProRule" id="PRU00335"/>
    </source>
</evidence>
<dbReference type="InterPro" id="IPR025996">
    <property type="entry name" value="MT1864/Rv1816-like_C"/>
</dbReference>
<dbReference type="AlphaFoldDB" id="A0A172TQC9"/>
<name>A0A172TQC9_9BACT</name>
<evidence type="ECO:0000313" key="6">
    <source>
        <dbReference type="EMBL" id="ANE49275.1"/>
    </source>
</evidence>
<dbReference type="KEGG" id="fla:SY85_00910"/>
<keyword evidence="2 4" id="KW-0238">DNA-binding</keyword>
<dbReference type="PATRIC" id="fig|1492898.3.peg.204"/>
<evidence type="ECO:0000259" key="5">
    <source>
        <dbReference type="PROSITE" id="PS50977"/>
    </source>
</evidence>
<dbReference type="SUPFAM" id="SSF48498">
    <property type="entry name" value="Tetracyclin repressor-like, C-terminal domain"/>
    <property type="match status" value="1"/>
</dbReference>
<organism evidence="6 7">
    <name type="scientific">Flavisolibacter tropicus</name>
    <dbReference type="NCBI Taxonomy" id="1492898"/>
    <lineage>
        <taxon>Bacteria</taxon>
        <taxon>Pseudomonadati</taxon>
        <taxon>Bacteroidota</taxon>
        <taxon>Chitinophagia</taxon>
        <taxon>Chitinophagales</taxon>
        <taxon>Chitinophagaceae</taxon>
        <taxon>Flavisolibacter</taxon>
    </lineage>
</organism>
<dbReference type="OrthoDB" id="594604at2"/>
<dbReference type="EMBL" id="CP011390">
    <property type="protein sequence ID" value="ANE49275.1"/>
    <property type="molecule type" value="Genomic_DNA"/>
</dbReference>
<evidence type="ECO:0000256" key="3">
    <source>
        <dbReference type="ARBA" id="ARBA00023163"/>
    </source>
</evidence>
<dbReference type="PANTHER" id="PTHR43479">
    <property type="entry name" value="ACREF/ENVCD OPERON REPRESSOR-RELATED"/>
    <property type="match status" value="1"/>
</dbReference>
<keyword evidence="7" id="KW-1185">Reference proteome</keyword>
<dbReference type="STRING" id="1492898.SY85_00910"/>
<gene>
    <name evidence="6" type="ORF">SY85_00910</name>
</gene>
<dbReference type="InterPro" id="IPR036271">
    <property type="entry name" value="Tet_transcr_reg_TetR-rel_C_sf"/>
</dbReference>
<dbReference type="InterPro" id="IPR001647">
    <property type="entry name" value="HTH_TetR"/>
</dbReference>
<sequence>MGITERRLKQKEELRSRILATAWQMVKEDGWQSLSIRKIADAIEYSVSVIYEHFENKEAILQEFGKEGFELLAKKVHQAKAKFEDPAEQLKAIALAYWNFASKNKEYYQLMFGLGIPSCELEKCLPERTNLREAVIAPITELMQRSKKQANADPCLKYYTFWSVLHGLNSIKMMDDTSVSNEINKLVMEDAIAGFIKNLS</sequence>
<evidence type="ECO:0000313" key="7">
    <source>
        <dbReference type="Proteomes" id="UP000077177"/>
    </source>
</evidence>
<evidence type="ECO:0000256" key="2">
    <source>
        <dbReference type="ARBA" id="ARBA00023125"/>
    </source>
</evidence>
<keyword evidence="3" id="KW-0804">Transcription</keyword>
<protein>
    <submittedName>
        <fullName evidence="6">TetR family transcriptional regulator</fullName>
    </submittedName>
</protein>
<dbReference type="PROSITE" id="PS50977">
    <property type="entry name" value="HTH_TETR_2"/>
    <property type="match status" value="1"/>
</dbReference>
<dbReference type="PRINTS" id="PR00455">
    <property type="entry name" value="HTHTETR"/>
</dbReference>
<dbReference type="Pfam" id="PF13305">
    <property type="entry name" value="TetR_C_33"/>
    <property type="match status" value="1"/>
</dbReference>
<dbReference type="PANTHER" id="PTHR43479:SF11">
    <property type="entry name" value="ACREF_ENVCD OPERON REPRESSOR-RELATED"/>
    <property type="match status" value="1"/>
</dbReference>
<proteinExistence type="predicted"/>
<reference evidence="6 7" key="2">
    <citation type="journal article" date="2016" name="Int. J. Syst. Evol. Microbiol.">
        <title>Flavisolibacter tropicus sp. nov., isolated from tropical soil.</title>
        <authorList>
            <person name="Lee J.J."/>
            <person name="Kang M.S."/>
            <person name="Kim G.S."/>
            <person name="Lee C.S."/>
            <person name="Lim S."/>
            <person name="Lee J."/>
            <person name="Roh S.H."/>
            <person name="Kang H."/>
            <person name="Ha J.M."/>
            <person name="Bae S."/>
            <person name="Jung H.Y."/>
            <person name="Kim M.K."/>
        </authorList>
    </citation>
    <scope>NUCLEOTIDE SEQUENCE [LARGE SCALE GENOMIC DNA]</scope>
    <source>
        <strain evidence="6 7">LCS9</strain>
    </source>
</reference>
<reference evidence="7" key="1">
    <citation type="submission" date="2015-01" db="EMBL/GenBank/DDBJ databases">
        <title>Flavisolibacter sp./LCS9/ whole genome sequencing.</title>
        <authorList>
            <person name="Kim M.K."/>
            <person name="Srinivasan S."/>
            <person name="Lee J.-J."/>
        </authorList>
    </citation>
    <scope>NUCLEOTIDE SEQUENCE [LARGE SCALE GENOMIC DNA]</scope>
    <source>
        <strain evidence="7">LCS9</strain>
    </source>
</reference>
<dbReference type="Proteomes" id="UP000077177">
    <property type="component" value="Chromosome"/>
</dbReference>
<accession>A0A172TQC9</accession>
<evidence type="ECO:0000256" key="1">
    <source>
        <dbReference type="ARBA" id="ARBA00023015"/>
    </source>
</evidence>